<gene>
    <name evidence="1" type="ORF">LCGC14_1918410</name>
</gene>
<feature type="non-terminal residue" evidence="1">
    <location>
        <position position="574"/>
    </location>
</feature>
<sequence length="574" mass="63949">MAMKLRPYVASYSGGFYRKSAAPTPLTGNQVLDQLKALGRIDPQATLVSYNPNTGEINYQSAPRDAILLDTGEYVPESEFNKLTSARQAYLRKFGVESFNVEQERVQQVKIARYVEAEALVEKENVEAAERFEEKTIEVGPVGERIYRRSFEKLTTEAQRLLEEIGLVEYNRIAEIAATKIEENTRRLRNFVKGTELNLTEAVRAGFTKAEDFFGYDVTLEDIISVQRDIRVQVEAERAQTKIDETRGRLSDFIKGDTLNLTGAVAAGFTKIEDYFGFDVTQEDILDAKPLTVHQAYNELLQQGEIPMISTLITTQGEYEKTGKIEYEIPPMPPAPPNYKGLEEMFLKESKAFQEATIKSGNFKFDYYTAIHGLWKNYKNLTPELQRKVLELYAPYALTAEGEIATKGWKLFPSPITQIGMKVYPWTPSAAVTALGPEATFVESTIEAAKYTLPAVWLLDVGKMSPGQIAINAAIDLVFLGAIVGPKAIRLLTRSDIRAVTKTAKTAGAAKVRVTVALAELKKTPIKSKAYSTVAARTQSAIVPSMKADKAFIDRLSMLKDVRPGELAKFQKLS</sequence>
<protein>
    <submittedName>
        <fullName evidence="1">Uncharacterized protein</fullName>
    </submittedName>
</protein>
<proteinExistence type="predicted"/>
<name>A0A0F9I5H6_9ZZZZ</name>
<evidence type="ECO:0000313" key="1">
    <source>
        <dbReference type="EMBL" id="KKL89065.1"/>
    </source>
</evidence>
<organism evidence="1">
    <name type="scientific">marine sediment metagenome</name>
    <dbReference type="NCBI Taxonomy" id="412755"/>
    <lineage>
        <taxon>unclassified sequences</taxon>
        <taxon>metagenomes</taxon>
        <taxon>ecological metagenomes</taxon>
    </lineage>
</organism>
<accession>A0A0F9I5H6</accession>
<comment type="caution">
    <text evidence="1">The sequence shown here is derived from an EMBL/GenBank/DDBJ whole genome shotgun (WGS) entry which is preliminary data.</text>
</comment>
<dbReference type="EMBL" id="LAZR01020391">
    <property type="protein sequence ID" value="KKL89065.1"/>
    <property type="molecule type" value="Genomic_DNA"/>
</dbReference>
<dbReference type="AlphaFoldDB" id="A0A0F9I5H6"/>
<reference evidence="1" key="1">
    <citation type="journal article" date="2015" name="Nature">
        <title>Complex archaea that bridge the gap between prokaryotes and eukaryotes.</title>
        <authorList>
            <person name="Spang A."/>
            <person name="Saw J.H."/>
            <person name="Jorgensen S.L."/>
            <person name="Zaremba-Niedzwiedzka K."/>
            <person name="Martijn J."/>
            <person name="Lind A.E."/>
            <person name="van Eijk R."/>
            <person name="Schleper C."/>
            <person name="Guy L."/>
            <person name="Ettema T.J."/>
        </authorList>
    </citation>
    <scope>NUCLEOTIDE SEQUENCE</scope>
</reference>